<evidence type="ECO:0000313" key="1">
    <source>
        <dbReference type="EMBL" id="OPJ72436.1"/>
    </source>
</evidence>
<proteinExistence type="predicted"/>
<accession>A0A1V4JJS1</accession>
<dbReference type="AlphaFoldDB" id="A0A1V4JJS1"/>
<dbReference type="Proteomes" id="UP000190648">
    <property type="component" value="Unassembled WGS sequence"/>
</dbReference>
<name>A0A1V4JJS1_PATFA</name>
<protein>
    <submittedName>
        <fullName evidence="1">Uncharacterized protein</fullName>
    </submittedName>
</protein>
<reference evidence="1 2" key="1">
    <citation type="submission" date="2016-02" db="EMBL/GenBank/DDBJ databases">
        <title>Band-tailed pigeon sequencing and assembly.</title>
        <authorList>
            <person name="Soares A.E."/>
            <person name="Novak B.J."/>
            <person name="Rice E.S."/>
            <person name="O'Connell B."/>
            <person name="Chang D."/>
            <person name="Weber S."/>
            <person name="Shapiro B."/>
        </authorList>
    </citation>
    <scope>NUCLEOTIDE SEQUENCE [LARGE SCALE GENOMIC DNA]</scope>
    <source>
        <strain evidence="1">BTP2013</strain>
        <tissue evidence="1">Blood</tissue>
    </source>
</reference>
<dbReference type="EMBL" id="LSYS01007194">
    <property type="protein sequence ID" value="OPJ72436.1"/>
    <property type="molecule type" value="Genomic_DNA"/>
</dbReference>
<gene>
    <name evidence="1" type="ORF">AV530_018856</name>
</gene>
<sequence length="102" mass="10978">MLIFPALQSGSAALAHRGITHWFGLGLSGTPAQKAGIAHICVPGALPFGMLCSEPNCYQLLVSARLPRPVDLPLIAFPFRSLEVPGMLVTEDADWRGRARVR</sequence>
<evidence type="ECO:0000313" key="2">
    <source>
        <dbReference type="Proteomes" id="UP000190648"/>
    </source>
</evidence>
<organism evidence="1 2">
    <name type="scientific">Patagioenas fasciata monilis</name>
    <dbReference type="NCBI Taxonomy" id="372326"/>
    <lineage>
        <taxon>Eukaryota</taxon>
        <taxon>Metazoa</taxon>
        <taxon>Chordata</taxon>
        <taxon>Craniata</taxon>
        <taxon>Vertebrata</taxon>
        <taxon>Euteleostomi</taxon>
        <taxon>Archelosauria</taxon>
        <taxon>Archosauria</taxon>
        <taxon>Dinosauria</taxon>
        <taxon>Saurischia</taxon>
        <taxon>Theropoda</taxon>
        <taxon>Coelurosauria</taxon>
        <taxon>Aves</taxon>
        <taxon>Neognathae</taxon>
        <taxon>Neoaves</taxon>
        <taxon>Columbimorphae</taxon>
        <taxon>Columbiformes</taxon>
        <taxon>Columbidae</taxon>
        <taxon>Patagioenas</taxon>
    </lineage>
</organism>
<comment type="caution">
    <text evidence="1">The sequence shown here is derived from an EMBL/GenBank/DDBJ whole genome shotgun (WGS) entry which is preliminary data.</text>
</comment>
<keyword evidence="2" id="KW-1185">Reference proteome</keyword>